<dbReference type="AlphaFoldDB" id="A0AA38NWC1"/>
<organism evidence="3 4">
    <name type="scientific">Lentinula raphanica</name>
    <dbReference type="NCBI Taxonomy" id="153919"/>
    <lineage>
        <taxon>Eukaryota</taxon>
        <taxon>Fungi</taxon>
        <taxon>Dikarya</taxon>
        <taxon>Basidiomycota</taxon>
        <taxon>Agaricomycotina</taxon>
        <taxon>Agaricomycetes</taxon>
        <taxon>Agaricomycetidae</taxon>
        <taxon>Agaricales</taxon>
        <taxon>Marasmiineae</taxon>
        <taxon>Omphalotaceae</taxon>
        <taxon>Lentinula</taxon>
    </lineage>
</organism>
<evidence type="ECO:0000313" key="3">
    <source>
        <dbReference type="EMBL" id="KAJ3831745.1"/>
    </source>
</evidence>
<keyword evidence="1" id="KW-0597">Phosphoprotein</keyword>
<dbReference type="GO" id="GO:0071474">
    <property type="term" value="P:cellular hyperosmotic response"/>
    <property type="evidence" value="ECO:0007669"/>
    <property type="project" value="TreeGrafter"/>
</dbReference>
<evidence type="ECO:0000256" key="2">
    <source>
        <dbReference type="ARBA" id="ARBA00023012"/>
    </source>
</evidence>
<dbReference type="InterPro" id="IPR011006">
    <property type="entry name" value="CheY-like_superfamily"/>
</dbReference>
<keyword evidence="4" id="KW-1185">Reference proteome</keyword>
<evidence type="ECO:0000256" key="1">
    <source>
        <dbReference type="ARBA" id="ARBA00022553"/>
    </source>
</evidence>
<sequence>MSPFAKRAILFVDTPYDKTGVVDRIRELGLTPHVKHTVSELVNKDNCPHFNTIVVDSLSTAKTIREIEHLRYIPIIRSSTSYFPPFPHDRHQSVKWCLDNSISAQVTTPVSAQDLASALVSELESNTVSPVAAANDVTFDILLAEDNLVNQKLVMDVSMPFMGGMEATELIREHDMKHGLTPIPIIALAAHARNNVFKRE</sequence>
<name>A0AA38NWC1_9AGAR</name>
<dbReference type="Gene3D" id="3.40.50.2300">
    <property type="match status" value="1"/>
</dbReference>
<dbReference type="GO" id="GO:0000160">
    <property type="term" value="P:phosphorelay signal transduction system"/>
    <property type="evidence" value="ECO:0007669"/>
    <property type="project" value="UniProtKB-KW"/>
</dbReference>
<dbReference type="SUPFAM" id="SSF52172">
    <property type="entry name" value="CheY-like"/>
    <property type="match status" value="1"/>
</dbReference>
<evidence type="ECO:0008006" key="5">
    <source>
        <dbReference type="Google" id="ProtNLM"/>
    </source>
</evidence>
<dbReference type="PANTHER" id="PTHR45339">
    <property type="entry name" value="HYBRID SIGNAL TRANSDUCTION HISTIDINE KINASE J"/>
    <property type="match status" value="1"/>
</dbReference>
<dbReference type="GO" id="GO:0004673">
    <property type="term" value="F:protein histidine kinase activity"/>
    <property type="evidence" value="ECO:0007669"/>
    <property type="project" value="TreeGrafter"/>
</dbReference>
<protein>
    <recommendedName>
        <fullName evidence="5">Response regulatory domain-containing protein</fullName>
    </recommendedName>
</protein>
<dbReference type="PANTHER" id="PTHR45339:SF1">
    <property type="entry name" value="HYBRID SIGNAL TRANSDUCTION HISTIDINE KINASE J"/>
    <property type="match status" value="1"/>
</dbReference>
<reference evidence="3" key="1">
    <citation type="submission" date="2022-08" db="EMBL/GenBank/DDBJ databases">
        <authorList>
            <consortium name="DOE Joint Genome Institute"/>
            <person name="Min B."/>
            <person name="Riley R."/>
            <person name="Sierra-Patev S."/>
            <person name="Naranjo-Ortiz M."/>
            <person name="Looney B."/>
            <person name="Konkel Z."/>
            <person name="Slot J.C."/>
            <person name="Sakamoto Y."/>
            <person name="Steenwyk J.L."/>
            <person name="Rokas A."/>
            <person name="Carro J."/>
            <person name="Camarero S."/>
            <person name="Ferreira P."/>
            <person name="Molpeceres G."/>
            <person name="Ruiz-Duenas F.J."/>
            <person name="Serrano A."/>
            <person name="Henrissat B."/>
            <person name="Drula E."/>
            <person name="Hughes K.W."/>
            <person name="Mata J.L."/>
            <person name="Ishikawa N.K."/>
            <person name="Vargas-Isla R."/>
            <person name="Ushijima S."/>
            <person name="Smith C.A."/>
            <person name="Ahrendt S."/>
            <person name="Andreopoulos W."/>
            <person name="He G."/>
            <person name="Labutti K."/>
            <person name="Lipzen A."/>
            <person name="Ng V."/>
            <person name="Sandor L."/>
            <person name="Barry K."/>
            <person name="Martinez A.T."/>
            <person name="Xiao Y."/>
            <person name="Gibbons J.G."/>
            <person name="Terashima K."/>
            <person name="Hibbett D.S."/>
            <person name="Grigoriev I.V."/>
        </authorList>
    </citation>
    <scope>NUCLEOTIDE SEQUENCE</scope>
    <source>
        <strain evidence="3">TFB9207</strain>
    </source>
</reference>
<dbReference type="Proteomes" id="UP001163846">
    <property type="component" value="Unassembled WGS sequence"/>
</dbReference>
<proteinExistence type="predicted"/>
<accession>A0AA38NWC1</accession>
<comment type="caution">
    <text evidence="3">The sequence shown here is derived from an EMBL/GenBank/DDBJ whole genome shotgun (WGS) entry which is preliminary data.</text>
</comment>
<gene>
    <name evidence="3" type="ORF">F5878DRAFT_667245</name>
</gene>
<keyword evidence="2" id="KW-0902">Two-component regulatory system</keyword>
<evidence type="ECO:0000313" key="4">
    <source>
        <dbReference type="Proteomes" id="UP001163846"/>
    </source>
</evidence>
<dbReference type="EMBL" id="MU807258">
    <property type="protein sequence ID" value="KAJ3831745.1"/>
    <property type="molecule type" value="Genomic_DNA"/>
</dbReference>